<evidence type="ECO:0000256" key="1">
    <source>
        <dbReference type="SAM" id="MobiDB-lite"/>
    </source>
</evidence>
<reference evidence="2" key="1">
    <citation type="journal article" date="2020" name="Stud. Mycol.">
        <title>101 Dothideomycetes genomes: a test case for predicting lifestyles and emergence of pathogens.</title>
        <authorList>
            <person name="Haridas S."/>
            <person name="Albert R."/>
            <person name="Binder M."/>
            <person name="Bloem J."/>
            <person name="Labutti K."/>
            <person name="Salamov A."/>
            <person name="Andreopoulos B."/>
            <person name="Baker S."/>
            <person name="Barry K."/>
            <person name="Bills G."/>
            <person name="Bluhm B."/>
            <person name="Cannon C."/>
            <person name="Castanera R."/>
            <person name="Culley D."/>
            <person name="Daum C."/>
            <person name="Ezra D."/>
            <person name="Gonzalez J."/>
            <person name="Henrissat B."/>
            <person name="Kuo A."/>
            <person name="Liang C."/>
            <person name="Lipzen A."/>
            <person name="Lutzoni F."/>
            <person name="Magnuson J."/>
            <person name="Mondo S."/>
            <person name="Nolan M."/>
            <person name="Ohm R."/>
            <person name="Pangilinan J."/>
            <person name="Park H.-J."/>
            <person name="Ramirez L."/>
            <person name="Alfaro M."/>
            <person name="Sun H."/>
            <person name="Tritt A."/>
            <person name="Yoshinaga Y."/>
            <person name="Zwiers L.-H."/>
            <person name="Turgeon B."/>
            <person name="Goodwin S."/>
            <person name="Spatafora J."/>
            <person name="Crous P."/>
            <person name="Grigoriev I."/>
        </authorList>
    </citation>
    <scope>NUCLEOTIDE SEQUENCE</scope>
    <source>
        <strain evidence="2">CBS 690.94</strain>
    </source>
</reference>
<protein>
    <submittedName>
        <fullName evidence="2">Uncharacterized protein</fullName>
    </submittedName>
</protein>
<evidence type="ECO:0000313" key="3">
    <source>
        <dbReference type="Proteomes" id="UP000799764"/>
    </source>
</evidence>
<proteinExistence type="predicted"/>
<dbReference type="AlphaFoldDB" id="A0A9P4UIC0"/>
<dbReference type="OrthoDB" id="3791925at2759"/>
<comment type="caution">
    <text evidence="2">The sequence shown here is derived from an EMBL/GenBank/DDBJ whole genome shotgun (WGS) entry which is preliminary data.</text>
</comment>
<accession>A0A9P4UIC0</accession>
<feature type="compositionally biased region" description="Basic residues" evidence="1">
    <location>
        <begin position="291"/>
        <end position="312"/>
    </location>
</feature>
<sequence length="322" mass="36022">MDSDTYTDPLASLFRPTDKPRFANLDWPVWDSAVFDRNVQALKKGHELAFIAGTTYVRRAVSVQRPKKLPELVDKATLNHLGRWGFTGFIIGEERALEQIEEDRDLLSSFRSGVFFAMNHLRNAEVPGDVNKEDLKEVIDALESYTHGHFVAMAELGPGVAEAVRVENAFMELNAMRMADDSESQEEDEHSEKESTTEGKLQNEPNAKKTTEQKDEESRDHTKTSAKDYGDDDDDDEGSEYFEELEILEGIVSPNDADDEGEEDTTSPSFAETDIADGADATHKSEVVSARRGKRTKTKKAKKAKMQAKCNKKKVEALPAET</sequence>
<feature type="compositionally biased region" description="Basic and acidic residues" evidence="1">
    <location>
        <begin position="206"/>
        <end position="229"/>
    </location>
</feature>
<evidence type="ECO:0000313" key="2">
    <source>
        <dbReference type="EMBL" id="KAF2451551.1"/>
    </source>
</evidence>
<dbReference type="EMBL" id="MU001492">
    <property type="protein sequence ID" value="KAF2451551.1"/>
    <property type="molecule type" value="Genomic_DNA"/>
</dbReference>
<feature type="compositionally biased region" description="Acidic residues" evidence="1">
    <location>
        <begin position="230"/>
        <end position="247"/>
    </location>
</feature>
<feature type="region of interest" description="Disordered" evidence="1">
    <location>
        <begin position="179"/>
        <end position="322"/>
    </location>
</feature>
<keyword evidence="3" id="KW-1185">Reference proteome</keyword>
<name>A0A9P4UIC0_9PLEO</name>
<feature type="compositionally biased region" description="Acidic residues" evidence="1">
    <location>
        <begin position="256"/>
        <end position="265"/>
    </location>
</feature>
<dbReference type="Proteomes" id="UP000799764">
    <property type="component" value="Unassembled WGS sequence"/>
</dbReference>
<gene>
    <name evidence="2" type="ORF">P171DRAFT_438264</name>
</gene>
<organism evidence="2 3">
    <name type="scientific">Karstenula rhodostoma CBS 690.94</name>
    <dbReference type="NCBI Taxonomy" id="1392251"/>
    <lineage>
        <taxon>Eukaryota</taxon>
        <taxon>Fungi</taxon>
        <taxon>Dikarya</taxon>
        <taxon>Ascomycota</taxon>
        <taxon>Pezizomycotina</taxon>
        <taxon>Dothideomycetes</taxon>
        <taxon>Pleosporomycetidae</taxon>
        <taxon>Pleosporales</taxon>
        <taxon>Massarineae</taxon>
        <taxon>Didymosphaeriaceae</taxon>
        <taxon>Karstenula</taxon>
    </lineage>
</organism>